<sequence>MHTSEGCCRTNIILVDFPGFSASQLALRAAHGQGTTEPSHGTFIGRTRRKMREFVKSRSALTIVPLVQPDTLVPNANQGASDSPSPA</sequence>
<dbReference type="Proteomes" id="UP000248423">
    <property type="component" value="Unassembled WGS sequence"/>
</dbReference>
<feature type="non-terminal residue" evidence="1">
    <location>
        <position position="87"/>
    </location>
</feature>
<dbReference type="AlphaFoldDB" id="A0A319EJT5"/>
<dbReference type="VEuPathDB" id="FungiDB:BO78DRAFT_396030"/>
<evidence type="ECO:0000313" key="2">
    <source>
        <dbReference type="Proteomes" id="UP000248423"/>
    </source>
</evidence>
<organism evidence="1 2">
    <name type="scientific">Aspergillus sclerotiicarbonarius (strain CBS 121057 / IBT 28362)</name>
    <dbReference type="NCBI Taxonomy" id="1448318"/>
    <lineage>
        <taxon>Eukaryota</taxon>
        <taxon>Fungi</taxon>
        <taxon>Dikarya</taxon>
        <taxon>Ascomycota</taxon>
        <taxon>Pezizomycotina</taxon>
        <taxon>Eurotiomycetes</taxon>
        <taxon>Eurotiomycetidae</taxon>
        <taxon>Eurotiales</taxon>
        <taxon>Aspergillaceae</taxon>
        <taxon>Aspergillus</taxon>
        <taxon>Aspergillus subgen. Circumdati</taxon>
    </lineage>
</organism>
<gene>
    <name evidence="1" type="ORF">BO78DRAFT_396030</name>
</gene>
<proteinExistence type="predicted"/>
<evidence type="ECO:0000313" key="1">
    <source>
        <dbReference type="EMBL" id="PYI07905.1"/>
    </source>
</evidence>
<dbReference type="EMBL" id="KZ826338">
    <property type="protein sequence ID" value="PYI07905.1"/>
    <property type="molecule type" value="Genomic_DNA"/>
</dbReference>
<keyword evidence="2" id="KW-1185">Reference proteome</keyword>
<name>A0A319EJT5_ASPSB</name>
<reference evidence="1 2" key="1">
    <citation type="submission" date="2018-02" db="EMBL/GenBank/DDBJ databases">
        <title>The genomes of Aspergillus section Nigri reveals drivers in fungal speciation.</title>
        <authorList>
            <consortium name="DOE Joint Genome Institute"/>
            <person name="Vesth T.C."/>
            <person name="Nybo J."/>
            <person name="Theobald S."/>
            <person name="Brandl J."/>
            <person name="Frisvad J.C."/>
            <person name="Nielsen K.F."/>
            <person name="Lyhne E.K."/>
            <person name="Kogle M.E."/>
            <person name="Kuo A."/>
            <person name="Riley R."/>
            <person name="Clum A."/>
            <person name="Nolan M."/>
            <person name="Lipzen A."/>
            <person name="Salamov A."/>
            <person name="Henrissat B."/>
            <person name="Wiebenga A."/>
            <person name="De vries R.P."/>
            <person name="Grigoriev I.V."/>
            <person name="Mortensen U.H."/>
            <person name="Andersen M.R."/>
            <person name="Baker S.E."/>
        </authorList>
    </citation>
    <scope>NUCLEOTIDE SEQUENCE [LARGE SCALE GENOMIC DNA]</scope>
    <source>
        <strain evidence="1 2">CBS 121057</strain>
    </source>
</reference>
<protein>
    <submittedName>
        <fullName evidence="1">Uncharacterized protein</fullName>
    </submittedName>
</protein>
<accession>A0A319EJT5</accession>